<comment type="caution">
    <text evidence="1">The sequence shown here is derived from an EMBL/GenBank/DDBJ whole genome shotgun (WGS) entry which is preliminary data.</text>
</comment>
<proteinExistence type="predicted"/>
<gene>
    <name evidence="1" type="ORF">A2U01_0004437</name>
</gene>
<evidence type="ECO:0000313" key="1">
    <source>
        <dbReference type="EMBL" id="MCH83611.1"/>
    </source>
</evidence>
<reference evidence="1 2" key="1">
    <citation type="journal article" date="2018" name="Front. Plant Sci.">
        <title>Red Clover (Trifolium pratense) and Zigzag Clover (T. medium) - A Picture of Genomic Similarities and Differences.</title>
        <authorList>
            <person name="Dluhosova J."/>
            <person name="Istvanek J."/>
            <person name="Nedelnik J."/>
            <person name="Repkova J."/>
        </authorList>
    </citation>
    <scope>NUCLEOTIDE SEQUENCE [LARGE SCALE GENOMIC DNA]</scope>
    <source>
        <strain evidence="2">cv. 10/8</strain>
        <tissue evidence="1">Leaf</tissue>
    </source>
</reference>
<dbReference type="AlphaFoldDB" id="A0A392M8K1"/>
<organism evidence="1 2">
    <name type="scientific">Trifolium medium</name>
    <dbReference type="NCBI Taxonomy" id="97028"/>
    <lineage>
        <taxon>Eukaryota</taxon>
        <taxon>Viridiplantae</taxon>
        <taxon>Streptophyta</taxon>
        <taxon>Embryophyta</taxon>
        <taxon>Tracheophyta</taxon>
        <taxon>Spermatophyta</taxon>
        <taxon>Magnoliopsida</taxon>
        <taxon>eudicotyledons</taxon>
        <taxon>Gunneridae</taxon>
        <taxon>Pentapetalae</taxon>
        <taxon>rosids</taxon>
        <taxon>fabids</taxon>
        <taxon>Fabales</taxon>
        <taxon>Fabaceae</taxon>
        <taxon>Papilionoideae</taxon>
        <taxon>50 kb inversion clade</taxon>
        <taxon>NPAAA clade</taxon>
        <taxon>Hologalegina</taxon>
        <taxon>IRL clade</taxon>
        <taxon>Trifolieae</taxon>
        <taxon>Trifolium</taxon>
    </lineage>
</organism>
<accession>A0A392M8K1</accession>
<protein>
    <submittedName>
        <fullName evidence="1">Uncharacterized protein</fullName>
    </submittedName>
</protein>
<dbReference type="EMBL" id="LXQA010005477">
    <property type="protein sequence ID" value="MCH83611.1"/>
    <property type="molecule type" value="Genomic_DNA"/>
</dbReference>
<evidence type="ECO:0000313" key="2">
    <source>
        <dbReference type="Proteomes" id="UP000265520"/>
    </source>
</evidence>
<dbReference type="Proteomes" id="UP000265520">
    <property type="component" value="Unassembled WGS sequence"/>
</dbReference>
<keyword evidence="2" id="KW-1185">Reference proteome</keyword>
<sequence length="111" mass="13025">MILNLVSSHPYEDLLCLHPARHHIILGHVDRDIHSIYRQKNIKFELDDPEFFLKNQQRFDDFCPVGLELLCETTLISLWVPRTSESYTNFARGYTETDLDANPEDYDINDA</sequence>
<name>A0A392M8K1_9FABA</name>